<name>A0A8X6NC70_NEPPI</name>
<evidence type="ECO:0000313" key="1">
    <source>
        <dbReference type="EMBL" id="GFT06258.1"/>
    </source>
</evidence>
<gene>
    <name evidence="1" type="ORF">NPIL_12971</name>
</gene>
<accession>A0A8X6NC70</accession>
<dbReference type="Proteomes" id="UP000887013">
    <property type="component" value="Unassembled WGS sequence"/>
</dbReference>
<dbReference type="EMBL" id="BMAW01102856">
    <property type="protein sequence ID" value="GFT06258.1"/>
    <property type="molecule type" value="Genomic_DNA"/>
</dbReference>
<comment type="caution">
    <text evidence="1">The sequence shown here is derived from an EMBL/GenBank/DDBJ whole genome shotgun (WGS) entry which is preliminary data.</text>
</comment>
<protein>
    <submittedName>
        <fullName evidence="1">Uncharacterized protein</fullName>
    </submittedName>
</protein>
<organism evidence="1 2">
    <name type="scientific">Nephila pilipes</name>
    <name type="common">Giant wood spider</name>
    <name type="synonym">Nephila maculata</name>
    <dbReference type="NCBI Taxonomy" id="299642"/>
    <lineage>
        <taxon>Eukaryota</taxon>
        <taxon>Metazoa</taxon>
        <taxon>Ecdysozoa</taxon>
        <taxon>Arthropoda</taxon>
        <taxon>Chelicerata</taxon>
        <taxon>Arachnida</taxon>
        <taxon>Araneae</taxon>
        <taxon>Araneomorphae</taxon>
        <taxon>Entelegynae</taxon>
        <taxon>Araneoidea</taxon>
        <taxon>Nephilidae</taxon>
        <taxon>Nephila</taxon>
    </lineage>
</organism>
<reference evidence="1" key="1">
    <citation type="submission" date="2020-08" db="EMBL/GenBank/DDBJ databases">
        <title>Multicomponent nature underlies the extraordinary mechanical properties of spider dragline silk.</title>
        <authorList>
            <person name="Kono N."/>
            <person name="Nakamura H."/>
            <person name="Mori M."/>
            <person name="Yoshida Y."/>
            <person name="Ohtoshi R."/>
            <person name="Malay A.D."/>
            <person name="Moran D.A.P."/>
            <person name="Tomita M."/>
            <person name="Numata K."/>
            <person name="Arakawa K."/>
        </authorList>
    </citation>
    <scope>NUCLEOTIDE SEQUENCE</scope>
</reference>
<keyword evidence="2" id="KW-1185">Reference proteome</keyword>
<evidence type="ECO:0000313" key="2">
    <source>
        <dbReference type="Proteomes" id="UP000887013"/>
    </source>
</evidence>
<sequence>MGLTAKKEISGWQPRLNPSLFLSLPSTKTLILDIVCVLEQKKDHVAGFTGMELPKFPDSLHTYRLRFDFWDSPMLLTRIIKISIWMGEFYQRETNKLP</sequence>
<proteinExistence type="predicted"/>
<dbReference type="AlphaFoldDB" id="A0A8X6NC70"/>